<dbReference type="RefSeq" id="XP_010916958.2">
    <property type="nucleotide sequence ID" value="XM_010918656.3"/>
</dbReference>
<dbReference type="GO" id="GO:0000272">
    <property type="term" value="P:polysaccharide catabolic process"/>
    <property type="evidence" value="ECO:0007669"/>
    <property type="project" value="InterPro"/>
</dbReference>
<dbReference type="Pfam" id="PF00150">
    <property type="entry name" value="Cellulase"/>
    <property type="match status" value="1"/>
</dbReference>
<keyword evidence="5" id="KW-0732">Signal</keyword>
<evidence type="ECO:0000256" key="4">
    <source>
        <dbReference type="RuleBase" id="RU361153"/>
    </source>
</evidence>
<evidence type="ECO:0000256" key="1">
    <source>
        <dbReference type="ARBA" id="ARBA00005641"/>
    </source>
</evidence>
<evidence type="ECO:0000256" key="3">
    <source>
        <dbReference type="ARBA" id="ARBA00023295"/>
    </source>
</evidence>
<dbReference type="OrthoDB" id="442731at2759"/>
<dbReference type="KEGG" id="egu:105041671"/>
<dbReference type="PANTHER" id="PTHR31263:SF0">
    <property type="entry name" value="CELLULASE FAMILY PROTEIN (AFU_ORTHOLOGUE AFUA_5G14560)"/>
    <property type="match status" value="1"/>
</dbReference>
<dbReference type="GeneID" id="105041671"/>
<organism evidence="7 8">
    <name type="scientific">Elaeis guineensis var. tenera</name>
    <name type="common">Oil palm</name>
    <dbReference type="NCBI Taxonomy" id="51953"/>
    <lineage>
        <taxon>Eukaryota</taxon>
        <taxon>Viridiplantae</taxon>
        <taxon>Streptophyta</taxon>
        <taxon>Embryophyta</taxon>
        <taxon>Tracheophyta</taxon>
        <taxon>Spermatophyta</taxon>
        <taxon>Magnoliopsida</taxon>
        <taxon>Liliopsida</taxon>
        <taxon>Arecaceae</taxon>
        <taxon>Arecoideae</taxon>
        <taxon>Cocoseae</taxon>
        <taxon>Elaeidinae</taxon>
        <taxon>Elaeis</taxon>
    </lineage>
</organism>
<protein>
    <submittedName>
        <fullName evidence="8">Glycosyl hydrolase 5 family protein</fullName>
    </submittedName>
</protein>
<dbReference type="SUPFAM" id="SSF50370">
    <property type="entry name" value="Ricin B-like lectins"/>
    <property type="match status" value="1"/>
</dbReference>
<gene>
    <name evidence="8" type="primary">LOC105041671</name>
</gene>
<keyword evidence="7" id="KW-1185">Reference proteome</keyword>
<name>A0A6I9QZ89_ELAGV</name>
<evidence type="ECO:0000256" key="5">
    <source>
        <dbReference type="SAM" id="SignalP"/>
    </source>
</evidence>
<dbReference type="AlphaFoldDB" id="A0A6I9QZ89"/>
<dbReference type="GO" id="GO:0004553">
    <property type="term" value="F:hydrolase activity, hydrolyzing O-glycosyl compounds"/>
    <property type="evidence" value="ECO:0007669"/>
    <property type="project" value="InterPro"/>
</dbReference>
<dbReference type="Gene3D" id="3.20.20.80">
    <property type="entry name" value="Glycosidases"/>
    <property type="match status" value="1"/>
</dbReference>
<dbReference type="InterPro" id="IPR035992">
    <property type="entry name" value="Ricin_B-like_lectins"/>
</dbReference>
<feature type="domain" description="Glycoside hydrolase family 5" evidence="6">
    <location>
        <begin position="72"/>
        <end position="357"/>
    </location>
</feature>
<keyword evidence="2 4" id="KW-0378">Hydrolase</keyword>
<evidence type="ECO:0000313" key="7">
    <source>
        <dbReference type="Proteomes" id="UP000504607"/>
    </source>
</evidence>
<dbReference type="InParanoid" id="A0A6I9QZ89"/>
<comment type="similarity">
    <text evidence="1 4">Belongs to the glycosyl hydrolase 5 (cellulase A) family.</text>
</comment>
<proteinExistence type="inferred from homology"/>
<dbReference type="InterPro" id="IPR017853">
    <property type="entry name" value="GH"/>
</dbReference>
<accession>A0A6I9QZ89</accession>
<dbReference type="PANTHER" id="PTHR31263">
    <property type="entry name" value="CELLULASE FAMILY PROTEIN (AFU_ORTHOLOGUE AFUA_5G14560)"/>
    <property type="match status" value="1"/>
</dbReference>
<dbReference type="InterPro" id="IPR001547">
    <property type="entry name" value="Glyco_hydro_5"/>
</dbReference>
<feature type="signal peptide" evidence="5">
    <location>
        <begin position="1"/>
        <end position="28"/>
    </location>
</feature>
<evidence type="ECO:0000256" key="2">
    <source>
        <dbReference type="ARBA" id="ARBA00022801"/>
    </source>
</evidence>
<sequence length="542" mass="60952">MSCTKSPDSSSKLLFLLLAFFLAQRVHSLPLSTSGRWIVDSASWQRVKLHCVNWAAHMPAVLAEGLDKQPVDGIAARIAGLGFNCVRLTWATYLFTNESYENLTVSDSLSSLGLGDALAGVRRNNGRMVGMTVREAYDAVVKAIGEAGLMVVLDNHVSRPQWCCGNADGNGFFGDLYFDPEEWLRGLELVARRYRDIHQVVGMSMRNELRGPNQSEPAWYRNIGRGAQTIHDTNPDVLIIASGLNYDTDLSFLKKRPLESNFDNKLVLEAHWYAFSDGRSLDWADQPPNRVCSELVRRFDEQAGFVVHNQNGSVLPLFVSEFGVDQRGTNRADNRFLSCFLGYAAERDLDWALWALQGSYYMRDGIPGSKETYGVLDSNWDQAKNPRFQEKFRLIQEMLQEPRSSTATNQIIYHPHSGQCVSVDDDNNVVLSDCKNRKWWSYDGNRTAIWLAGSTHCLRVEGEGLSVLLSAECNDNQSFWGPVSSSWFQISGMDAQGRNLCLERNSSNSDSIWTKECLCSDNLGCSKNPQTQWFRFIPSNVE</sequence>
<reference evidence="8" key="1">
    <citation type="submission" date="2025-08" db="UniProtKB">
        <authorList>
            <consortium name="RefSeq"/>
        </authorList>
    </citation>
    <scope>IDENTIFICATION</scope>
</reference>
<dbReference type="SUPFAM" id="SSF51445">
    <property type="entry name" value="(Trans)glycosidases"/>
    <property type="match status" value="1"/>
</dbReference>
<keyword evidence="3 4" id="KW-0326">Glycosidase</keyword>
<feature type="chain" id="PRO_5026684426" evidence="5">
    <location>
        <begin position="29"/>
        <end position="542"/>
    </location>
</feature>
<evidence type="ECO:0000313" key="8">
    <source>
        <dbReference type="RefSeq" id="XP_010916958.2"/>
    </source>
</evidence>
<evidence type="ECO:0000259" key="6">
    <source>
        <dbReference type="Pfam" id="PF00150"/>
    </source>
</evidence>
<dbReference type="Proteomes" id="UP000504607">
    <property type="component" value="Chromosome 1"/>
</dbReference>